<evidence type="ECO:0000256" key="1">
    <source>
        <dbReference type="ARBA" id="ARBA00004752"/>
    </source>
</evidence>
<dbReference type="InterPro" id="IPR038063">
    <property type="entry name" value="Transpep_catalytic_dom"/>
</dbReference>
<feature type="signal peptide" evidence="8">
    <location>
        <begin position="1"/>
        <end position="20"/>
    </location>
</feature>
<feature type="domain" description="L,D-TPase catalytic" evidence="9">
    <location>
        <begin position="24"/>
        <end position="158"/>
    </location>
</feature>
<dbReference type="PANTHER" id="PTHR36699">
    <property type="entry name" value="LD-TRANSPEPTIDASE"/>
    <property type="match status" value="1"/>
</dbReference>
<dbReference type="GO" id="GO:0008360">
    <property type="term" value="P:regulation of cell shape"/>
    <property type="evidence" value="ECO:0007669"/>
    <property type="project" value="UniProtKB-UniRule"/>
</dbReference>
<evidence type="ECO:0000256" key="5">
    <source>
        <dbReference type="ARBA" id="ARBA00022984"/>
    </source>
</evidence>
<keyword evidence="4 7" id="KW-0133">Cell shape</keyword>
<evidence type="ECO:0000256" key="8">
    <source>
        <dbReference type="SAM" id="SignalP"/>
    </source>
</evidence>
<dbReference type="SUPFAM" id="SSF141523">
    <property type="entry name" value="L,D-transpeptidase catalytic domain-like"/>
    <property type="match status" value="1"/>
</dbReference>
<proteinExistence type="inferred from homology"/>
<evidence type="ECO:0000313" key="11">
    <source>
        <dbReference type="Proteomes" id="UP000190341"/>
    </source>
</evidence>
<dbReference type="InterPro" id="IPR005490">
    <property type="entry name" value="LD_TPept_cat_dom"/>
</dbReference>
<feature type="chain" id="PRO_5012572308" evidence="8">
    <location>
        <begin position="21"/>
        <end position="159"/>
    </location>
</feature>
<feature type="active site" description="Nucleophile" evidence="7">
    <location>
        <position position="134"/>
    </location>
</feature>
<dbReference type="Proteomes" id="UP000190341">
    <property type="component" value="Unassembled WGS sequence"/>
</dbReference>
<dbReference type="Gene3D" id="2.40.440.10">
    <property type="entry name" value="L,D-transpeptidase catalytic domain-like"/>
    <property type="match status" value="1"/>
</dbReference>
<evidence type="ECO:0000256" key="3">
    <source>
        <dbReference type="ARBA" id="ARBA00022679"/>
    </source>
</evidence>
<name>A0A1T5K850_9GAMM</name>
<accession>A0A1T5K850</accession>
<dbReference type="STRING" id="428993.SAMN06296058_1456"/>
<reference evidence="10 11" key="1">
    <citation type="submission" date="2017-02" db="EMBL/GenBank/DDBJ databases">
        <authorList>
            <person name="Peterson S.W."/>
        </authorList>
    </citation>
    <scope>NUCLEOTIDE SEQUENCE [LARGE SCALE GENOMIC DNA]</scope>
    <source>
        <strain evidence="10 11">P15</strain>
    </source>
</reference>
<evidence type="ECO:0000256" key="7">
    <source>
        <dbReference type="PROSITE-ProRule" id="PRU01373"/>
    </source>
</evidence>
<evidence type="ECO:0000313" key="10">
    <source>
        <dbReference type="EMBL" id="SKC59790.1"/>
    </source>
</evidence>
<dbReference type="OrthoDB" id="9809748at2"/>
<dbReference type="GO" id="GO:0071555">
    <property type="term" value="P:cell wall organization"/>
    <property type="evidence" value="ECO:0007669"/>
    <property type="project" value="UniProtKB-UniRule"/>
</dbReference>
<evidence type="ECO:0000256" key="6">
    <source>
        <dbReference type="ARBA" id="ARBA00023316"/>
    </source>
</evidence>
<dbReference type="UniPathway" id="UPA00219"/>
<dbReference type="Pfam" id="PF03734">
    <property type="entry name" value="YkuD"/>
    <property type="match status" value="1"/>
</dbReference>
<dbReference type="EMBL" id="FUZV01000001">
    <property type="protein sequence ID" value="SKC59790.1"/>
    <property type="molecule type" value="Genomic_DNA"/>
</dbReference>
<keyword evidence="3" id="KW-0808">Transferase</keyword>
<evidence type="ECO:0000259" key="9">
    <source>
        <dbReference type="PROSITE" id="PS52029"/>
    </source>
</evidence>
<keyword evidence="5 7" id="KW-0573">Peptidoglycan synthesis</keyword>
<dbReference type="AlphaFoldDB" id="A0A1T5K850"/>
<feature type="active site" description="Proton donor/acceptor" evidence="7">
    <location>
        <position position="115"/>
    </location>
</feature>
<keyword evidence="6 7" id="KW-0961">Cell wall biogenesis/degradation</keyword>
<dbReference type="RefSeq" id="WP_079723754.1">
    <property type="nucleotide sequence ID" value="NZ_BMCL01000002.1"/>
</dbReference>
<evidence type="ECO:0000256" key="4">
    <source>
        <dbReference type="ARBA" id="ARBA00022960"/>
    </source>
</evidence>
<keyword evidence="8" id="KW-0732">Signal</keyword>
<dbReference type="GO" id="GO:0016740">
    <property type="term" value="F:transferase activity"/>
    <property type="evidence" value="ECO:0007669"/>
    <property type="project" value="UniProtKB-KW"/>
</dbReference>
<keyword evidence="11" id="KW-1185">Reference proteome</keyword>
<dbReference type="GO" id="GO:0009252">
    <property type="term" value="P:peptidoglycan biosynthetic process"/>
    <property type="evidence" value="ECO:0007669"/>
    <property type="project" value="UniProtKB-UniPathway"/>
</dbReference>
<dbReference type="PROSITE" id="PS52029">
    <property type="entry name" value="LD_TPASE"/>
    <property type="match status" value="1"/>
</dbReference>
<protein>
    <submittedName>
        <fullName evidence="10">L,D-transpeptidase catalytic domain</fullName>
    </submittedName>
</protein>
<gene>
    <name evidence="10" type="ORF">SAMN06296058_1456</name>
</gene>
<dbReference type="PANTHER" id="PTHR36699:SF1">
    <property type="entry name" value="L,D-TRANSPEPTIDASE YAFK-RELATED"/>
    <property type="match status" value="1"/>
</dbReference>
<organism evidence="10 11">
    <name type="scientific">Pseudoxanthomonas indica</name>
    <dbReference type="NCBI Taxonomy" id="428993"/>
    <lineage>
        <taxon>Bacteria</taxon>
        <taxon>Pseudomonadati</taxon>
        <taxon>Pseudomonadota</taxon>
        <taxon>Gammaproteobacteria</taxon>
        <taxon>Lysobacterales</taxon>
        <taxon>Lysobacteraceae</taxon>
        <taxon>Pseudoxanthomonas</taxon>
    </lineage>
</organism>
<evidence type="ECO:0000256" key="2">
    <source>
        <dbReference type="ARBA" id="ARBA00005992"/>
    </source>
</evidence>
<comment type="pathway">
    <text evidence="1 7">Cell wall biogenesis; peptidoglycan biosynthesis.</text>
</comment>
<comment type="similarity">
    <text evidence="2">Belongs to the YkuD family.</text>
</comment>
<sequence>MRWSHWLVVSLVVFPLALQAQEVDRILIDKSARTLALMSGDKTLKTYRSIKLGDAPYGHKQFEGDEKTPEGEYRIDGRNGGSRFHLSLRISYPNAADRENARRAGRSPGGDIFIHGQPNGSALERLPFDWTDGCIALSNREIEELWKQVKVGTPVTLQP</sequence>
<dbReference type="CDD" id="cd16913">
    <property type="entry name" value="YkuD_like"/>
    <property type="match status" value="1"/>
</dbReference>
<dbReference type="GO" id="GO:0004180">
    <property type="term" value="F:carboxypeptidase activity"/>
    <property type="evidence" value="ECO:0007669"/>
    <property type="project" value="UniProtKB-ARBA"/>
</dbReference>